<gene>
    <name evidence="2" type="ORF">JRO89_XS04G0034300</name>
</gene>
<feature type="compositionally biased region" description="Low complexity" evidence="1">
    <location>
        <begin position="33"/>
        <end position="45"/>
    </location>
</feature>
<sequence length="263" mass="28802">MSTNEADLGEGSVDESLEDVEESQDHMEEGDGSESSSSSDASIESQYNRVTAGQNLNQFVPAILRRAVVPFNTDASVPPISIAPSPLYLPPPPMAQQNHEMGMSLINPNRGSLPFSHVGGVFPGNHQRTINHGPPFPGDYHHQAMRIDGPTNNNNNNYQLPTSNLPSDFGLDSASARVGCQMRMNWEDNILPASNIHQVNWIPEAQNFVTPATPPNPRRPINSVYDPLYETMGLPVDPHLRMFLASRRDNAAENNEDKLGLGL</sequence>
<organism evidence="2 3">
    <name type="scientific">Xanthoceras sorbifolium</name>
    <dbReference type="NCBI Taxonomy" id="99658"/>
    <lineage>
        <taxon>Eukaryota</taxon>
        <taxon>Viridiplantae</taxon>
        <taxon>Streptophyta</taxon>
        <taxon>Embryophyta</taxon>
        <taxon>Tracheophyta</taxon>
        <taxon>Spermatophyta</taxon>
        <taxon>Magnoliopsida</taxon>
        <taxon>eudicotyledons</taxon>
        <taxon>Gunneridae</taxon>
        <taxon>Pentapetalae</taxon>
        <taxon>rosids</taxon>
        <taxon>malvids</taxon>
        <taxon>Sapindales</taxon>
        <taxon>Sapindaceae</taxon>
        <taxon>Xanthoceroideae</taxon>
        <taxon>Xanthoceras</taxon>
    </lineage>
</organism>
<evidence type="ECO:0000313" key="2">
    <source>
        <dbReference type="EMBL" id="KAH7571386.1"/>
    </source>
</evidence>
<evidence type="ECO:0000256" key="1">
    <source>
        <dbReference type="SAM" id="MobiDB-lite"/>
    </source>
</evidence>
<accession>A0ABQ8I417</accession>
<comment type="caution">
    <text evidence="2">The sequence shown here is derived from an EMBL/GenBank/DDBJ whole genome shotgun (WGS) entry which is preliminary data.</text>
</comment>
<dbReference type="Proteomes" id="UP000827721">
    <property type="component" value="Unassembled WGS sequence"/>
</dbReference>
<proteinExistence type="predicted"/>
<dbReference type="EMBL" id="JAFEMO010000004">
    <property type="protein sequence ID" value="KAH7571386.1"/>
    <property type="molecule type" value="Genomic_DNA"/>
</dbReference>
<keyword evidence="3" id="KW-1185">Reference proteome</keyword>
<evidence type="ECO:0000313" key="3">
    <source>
        <dbReference type="Proteomes" id="UP000827721"/>
    </source>
</evidence>
<protein>
    <submittedName>
        <fullName evidence="2">Uncharacterized protein</fullName>
    </submittedName>
</protein>
<feature type="region of interest" description="Disordered" evidence="1">
    <location>
        <begin position="1"/>
        <end position="45"/>
    </location>
</feature>
<name>A0ABQ8I417_9ROSI</name>
<reference evidence="2 3" key="1">
    <citation type="submission" date="2021-02" db="EMBL/GenBank/DDBJ databases">
        <title>Plant Genome Project.</title>
        <authorList>
            <person name="Zhang R.-G."/>
        </authorList>
    </citation>
    <scope>NUCLEOTIDE SEQUENCE [LARGE SCALE GENOMIC DNA]</scope>
    <source>
        <tissue evidence="2">Leaves</tissue>
    </source>
</reference>
<feature type="compositionally biased region" description="Acidic residues" evidence="1">
    <location>
        <begin position="12"/>
        <end position="22"/>
    </location>
</feature>